<protein>
    <submittedName>
        <fullName evidence="5">GntR family transcriptional regulator</fullName>
    </submittedName>
</protein>
<dbReference type="PROSITE" id="PS50949">
    <property type="entry name" value="HTH_GNTR"/>
    <property type="match status" value="1"/>
</dbReference>
<dbReference type="SMART" id="SM00345">
    <property type="entry name" value="HTH_GNTR"/>
    <property type="match status" value="1"/>
</dbReference>
<dbReference type="Pfam" id="PF00392">
    <property type="entry name" value="GntR"/>
    <property type="match status" value="1"/>
</dbReference>
<dbReference type="Gene3D" id="1.20.120.530">
    <property type="entry name" value="GntR ligand-binding domain-like"/>
    <property type="match status" value="1"/>
</dbReference>
<dbReference type="KEGG" id="taw:EI545_14975"/>
<feature type="domain" description="HTH gntR-type" evidence="4">
    <location>
        <begin position="2"/>
        <end position="69"/>
    </location>
</feature>
<dbReference type="Pfam" id="PF07729">
    <property type="entry name" value="FCD"/>
    <property type="match status" value="1"/>
</dbReference>
<dbReference type="Gene3D" id="1.10.10.10">
    <property type="entry name" value="Winged helix-like DNA-binding domain superfamily/Winged helix DNA-binding domain"/>
    <property type="match status" value="1"/>
</dbReference>
<keyword evidence="6" id="KW-1185">Reference proteome</keyword>
<dbReference type="InterPro" id="IPR008920">
    <property type="entry name" value="TF_FadR/GntR_C"/>
</dbReference>
<name>A0A3S8U911_9RHOB</name>
<organism evidence="5 6">
    <name type="scientific">Tabrizicola piscis</name>
    <dbReference type="NCBI Taxonomy" id="2494374"/>
    <lineage>
        <taxon>Bacteria</taxon>
        <taxon>Pseudomonadati</taxon>
        <taxon>Pseudomonadota</taxon>
        <taxon>Alphaproteobacteria</taxon>
        <taxon>Rhodobacterales</taxon>
        <taxon>Paracoccaceae</taxon>
        <taxon>Tabrizicola</taxon>
    </lineage>
</organism>
<dbReference type="PANTHER" id="PTHR43537">
    <property type="entry name" value="TRANSCRIPTIONAL REGULATOR, GNTR FAMILY"/>
    <property type="match status" value="1"/>
</dbReference>
<dbReference type="OrthoDB" id="7620579at2"/>
<evidence type="ECO:0000313" key="5">
    <source>
        <dbReference type="EMBL" id="AZL60020.1"/>
    </source>
</evidence>
<keyword evidence="3" id="KW-0804">Transcription</keyword>
<evidence type="ECO:0000259" key="4">
    <source>
        <dbReference type="PROSITE" id="PS50949"/>
    </source>
</evidence>
<keyword evidence="2" id="KW-0238">DNA-binding</keyword>
<dbReference type="PANTHER" id="PTHR43537:SF49">
    <property type="entry name" value="TRANSCRIPTIONAL REGULATORY PROTEIN"/>
    <property type="match status" value="1"/>
</dbReference>
<dbReference type="SUPFAM" id="SSF48008">
    <property type="entry name" value="GntR ligand-binding domain-like"/>
    <property type="match status" value="1"/>
</dbReference>
<gene>
    <name evidence="5" type="ORF">EI545_14975</name>
</gene>
<dbReference type="EMBL" id="CP034328">
    <property type="protein sequence ID" value="AZL60020.1"/>
    <property type="molecule type" value="Genomic_DNA"/>
</dbReference>
<proteinExistence type="predicted"/>
<dbReference type="SMART" id="SM00895">
    <property type="entry name" value="FCD"/>
    <property type="match status" value="1"/>
</dbReference>
<dbReference type="GO" id="GO:0003677">
    <property type="term" value="F:DNA binding"/>
    <property type="evidence" value="ECO:0007669"/>
    <property type="project" value="UniProtKB-KW"/>
</dbReference>
<reference evidence="5 6" key="1">
    <citation type="submission" date="2018-12" db="EMBL/GenBank/DDBJ databases">
        <title>Complete genome sequencing of Tabrizicola sp. K13M18.</title>
        <authorList>
            <person name="Bae J.-W."/>
        </authorList>
    </citation>
    <scope>NUCLEOTIDE SEQUENCE [LARGE SCALE GENOMIC DNA]</scope>
    <source>
        <strain evidence="5 6">K13M18</strain>
    </source>
</reference>
<evidence type="ECO:0000313" key="6">
    <source>
        <dbReference type="Proteomes" id="UP000282002"/>
    </source>
</evidence>
<keyword evidence="1" id="KW-0805">Transcription regulation</keyword>
<dbReference type="Proteomes" id="UP000282002">
    <property type="component" value="Chromosome"/>
</dbReference>
<sequence>MVKRSDELRDMLEEEILTGQWRPGDRLEEVMLAERYGVSRTPIREALLQLSASGLIENRPRRGAVVAEIGPRKLMEMFDVMAELEAMCARLAARRVTDESLRRISEAHEACGRAFNSADTDAYYYENEVFHAMIRQAGRNEFLIEQAETLQKRLKPYRRMQLRARDRIRASYQEHEMIAAAIARGDAVAAAEAMRGHVGGMGERFNDLLASLDAAARNVS</sequence>
<evidence type="ECO:0000256" key="1">
    <source>
        <dbReference type="ARBA" id="ARBA00023015"/>
    </source>
</evidence>
<evidence type="ECO:0000256" key="2">
    <source>
        <dbReference type="ARBA" id="ARBA00023125"/>
    </source>
</evidence>
<dbReference type="InterPro" id="IPR000524">
    <property type="entry name" value="Tscrpt_reg_HTH_GntR"/>
</dbReference>
<dbReference type="SUPFAM" id="SSF46785">
    <property type="entry name" value="Winged helix' DNA-binding domain"/>
    <property type="match status" value="1"/>
</dbReference>
<dbReference type="InterPro" id="IPR036390">
    <property type="entry name" value="WH_DNA-bd_sf"/>
</dbReference>
<dbReference type="InterPro" id="IPR011711">
    <property type="entry name" value="GntR_C"/>
</dbReference>
<dbReference type="CDD" id="cd07377">
    <property type="entry name" value="WHTH_GntR"/>
    <property type="match status" value="1"/>
</dbReference>
<evidence type="ECO:0000256" key="3">
    <source>
        <dbReference type="ARBA" id="ARBA00023163"/>
    </source>
</evidence>
<dbReference type="PRINTS" id="PR00035">
    <property type="entry name" value="HTHGNTR"/>
</dbReference>
<dbReference type="InterPro" id="IPR036388">
    <property type="entry name" value="WH-like_DNA-bd_sf"/>
</dbReference>
<dbReference type="AlphaFoldDB" id="A0A3S8U911"/>
<dbReference type="GO" id="GO:0003700">
    <property type="term" value="F:DNA-binding transcription factor activity"/>
    <property type="evidence" value="ECO:0007669"/>
    <property type="project" value="InterPro"/>
</dbReference>
<dbReference type="RefSeq" id="WP_125326215.1">
    <property type="nucleotide sequence ID" value="NZ_CP034328.1"/>
</dbReference>
<accession>A0A3S8U911</accession>